<evidence type="ECO:0000313" key="3">
    <source>
        <dbReference type="Proteomes" id="UP000807342"/>
    </source>
</evidence>
<name>A0A9P5X5Z5_9AGAR</name>
<evidence type="ECO:0000256" key="1">
    <source>
        <dbReference type="SAM" id="SignalP"/>
    </source>
</evidence>
<evidence type="ECO:0008006" key="4">
    <source>
        <dbReference type="Google" id="ProtNLM"/>
    </source>
</evidence>
<comment type="caution">
    <text evidence="2">The sequence shown here is derived from an EMBL/GenBank/DDBJ whole genome shotgun (WGS) entry which is preliminary data.</text>
</comment>
<feature type="chain" id="PRO_5040225338" description="DOMON domain-containing protein" evidence="1">
    <location>
        <begin position="20"/>
        <end position="161"/>
    </location>
</feature>
<dbReference type="OrthoDB" id="3004867at2759"/>
<keyword evidence="3" id="KW-1185">Reference proteome</keyword>
<gene>
    <name evidence="2" type="ORF">P691DRAFT_839307</name>
</gene>
<keyword evidence="1" id="KW-0732">Signal</keyword>
<organism evidence="2 3">
    <name type="scientific">Macrolepiota fuliginosa MF-IS2</name>
    <dbReference type="NCBI Taxonomy" id="1400762"/>
    <lineage>
        <taxon>Eukaryota</taxon>
        <taxon>Fungi</taxon>
        <taxon>Dikarya</taxon>
        <taxon>Basidiomycota</taxon>
        <taxon>Agaricomycotina</taxon>
        <taxon>Agaricomycetes</taxon>
        <taxon>Agaricomycetidae</taxon>
        <taxon>Agaricales</taxon>
        <taxon>Agaricineae</taxon>
        <taxon>Agaricaceae</taxon>
        <taxon>Macrolepiota</taxon>
    </lineage>
</organism>
<dbReference type="AlphaFoldDB" id="A0A9P5X5Z5"/>
<evidence type="ECO:0000313" key="2">
    <source>
        <dbReference type="EMBL" id="KAF9443981.1"/>
    </source>
</evidence>
<dbReference type="EMBL" id="MU151416">
    <property type="protein sequence ID" value="KAF9443981.1"/>
    <property type="molecule type" value="Genomic_DNA"/>
</dbReference>
<protein>
    <recommendedName>
        <fullName evidence="4">DOMON domain-containing protein</fullName>
    </recommendedName>
</protein>
<accession>A0A9P5X5Z5</accession>
<feature type="signal peptide" evidence="1">
    <location>
        <begin position="1"/>
        <end position="19"/>
    </location>
</feature>
<dbReference type="Proteomes" id="UP000807342">
    <property type="component" value="Unassembled WGS sequence"/>
</dbReference>
<dbReference type="Gene3D" id="2.60.120.260">
    <property type="entry name" value="Galactose-binding domain-like"/>
    <property type="match status" value="1"/>
</dbReference>
<proteinExistence type="predicted"/>
<reference evidence="2" key="1">
    <citation type="submission" date="2020-11" db="EMBL/GenBank/DDBJ databases">
        <authorList>
            <consortium name="DOE Joint Genome Institute"/>
            <person name="Ahrendt S."/>
            <person name="Riley R."/>
            <person name="Andreopoulos W."/>
            <person name="Labutti K."/>
            <person name="Pangilinan J."/>
            <person name="Ruiz-Duenas F.J."/>
            <person name="Barrasa J.M."/>
            <person name="Sanchez-Garcia M."/>
            <person name="Camarero S."/>
            <person name="Miyauchi S."/>
            <person name="Serrano A."/>
            <person name="Linde D."/>
            <person name="Babiker R."/>
            <person name="Drula E."/>
            <person name="Ayuso-Fernandez I."/>
            <person name="Pacheco R."/>
            <person name="Padilla G."/>
            <person name="Ferreira P."/>
            <person name="Barriuso J."/>
            <person name="Kellner H."/>
            <person name="Castanera R."/>
            <person name="Alfaro M."/>
            <person name="Ramirez L."/>
            <person name="Pisabarro A.G."/>
            <person name="Kuo A."/>
            <person name="Tritt A."/>
            <person name="Lipzen A."/>
            <person name="He G."/>
            <person name="Yan M."/>
            <person name="Ng V."/>
            <person name="Cullen D."/>
            <person name="Martin F."/>
            <person name="Rosso M.-N."/>
            <person name="Henrissat B."/>
            <person name="Hibbett D."/>
            <person name="Martinez A.T."/>
            <person name="Grigoriev I.V."/>
        </authorList>
    </citation>
    <scope>NUCLEOTIDE SEQUENCE</scope>
    <source>
        <strain evidence="2">MF-IS2</strain>
    </source>
</reference>
<sequence length="161" mass="17674">MYGHVLFLLASYYIVGSVAQRNVTIDDTDKAIVYTNSDWSASTDSTLDYNGTLHLTNDDAALATFTFTGTAIYFVSPLWSLAISTQLQLDSQPPVSLNLTDPDPTNSTTVSFAVIWGSGPLSNTNHTVRLSKTPGIEWAVVDALMWVLCNSLSSWFRSWIL</sequence>